<dbReference type="EMBL" id="LT838813">
    <property type="protein sequence ID" value="SMD42350.1"/>
    <property type="molecule type" value="Genomic_DNA"/>
</dbReference>
<dbReference type="STRING" id="758820.SAMN00777080_0897"/>
<dbReference type="Gene3D" id="2.40.170.20">
    <property type="entry name" value="TonB-dependent receptor, beta-barrel domain"/>
    <property type="match status" value="1"/>
</dbReference>
<evidence type="ECO:0000313" key="14">
    <source>
        <dbReference type="EMBL" id="SMD42350.1"/>
    </source>
</evidence>
<comment type="similarity">
    <text evidence="10 11">Belongs to the TonB-dependent receptor family.</text>
</comment>
<name>A0A1W2H097_9BACT</name>
<dbReference type="AlphaFoldDB" id="A0A1W2H097"/>
<evidence type="ECO:0000313" key="15">
    <source>
        <dbReference type="Proteomes" id="UP000192333"/>
    </source>
</evidence>
<dbReference type="PANTHER" id="PTHR30069">
    <property type="entry name" value="TONB-DEPENDENT OUTER MEMBRANE RECEPTOR"/>
    <property type="match status" value="1"/>
</dbReference>
<reference evidence="15" key="1">
    <citation type="submission" date="2017-04" db="EMBL/GenBank/DDBJ databases">
        <authorList>
            <person name="Varghese N."/>
            <person name="Submissions S."/>
        </authorList>
    </citation>
    <scope>NUCLEOTIDE SEQUENCE [LARGE SCALE GENOMIC DNA]</scope>
    <source>
        <strain evidence="15">DSM 16537</strain>
    </source>
</reference>
<evidence type="ECO:0000259" key="12">
    <source>
        <dbReference type="Pfam" id="PF00593"/>
    </source>
</evidence>
<dbReference type="InterPro" id="IPR036942">
    <property type="entry name" value="Beta-barrel_TonB_sf"/>
</dbReference>
<feature type="domain" description="TonB-dependent receptor plug" evidence="13">
    <location>
        <begin position="112"/>
        <end position="196"/>
    </location>
</feature>
<evidence type="ECO:0000256" key="3">
    <source>
        <dbReference type="ARBA" id="ARBA00022452"/>
    </source>
</evidence>
<evidence type="ECO:0000256" key="2">
    <source>
        <dbReference type="ARBA" id="ARBA00022448"/>
    </source>
</evidence>
<evidence type="ECO:0000256" key="11">
    <source>
        <dbReference type="RuleBase" id="RU003357"/>
    </source>
</evidence>
<keyword evidence="15" id="KW-1185">Reference proteome</keyword>
<keyword evidence="5" id="KW-0732">Signal</keyword>
<evidence type="ECO:0000256" key="8">
    <source>
        <dbReference type="ARBA" id="ARBA00023170"/>
    </source>
</evidence>
<comment type="subcellular location">
    <subcellularLocation>
        <location evidence="1 10">Cell outer membrane</location>
        <topology evidence="1 10">Multi-pass membrane protein</topology>
    </subcellularLocation>
</comment>
<dbReference type="Proteomes" id="UP000192333">
    <property type="component" value="Chromosome I"/>
</dbReference>
<evidence type="ECO:0000256" key="1">
    <source>
        <dbReference type="ARBA" id="ARBA00004571"/>
    </source>
</evidence>
<evidence type="ECO:0000256" key="10">
    <source>
        <dbReference type="PROSITE-ProRule" id="PRU01360"/>
    </source>
</evidence>
<keyword evidence="7 10" id="KW-0472">Membrane</keyword>
<keyword evidence="9 10" id="KW-0998">Cell outer membrane</keyword>
<dbReference type="GO" id="GO:0015344">
    <property type="term" value="F:siderophore uptake transmembrane transporter activity"/>
    <property type="evidence" value="ECO:0007669"/>
    <property type="project" value="TreeGrafter"/>
</dbReference>
<dbReference type="InterPro" id="IPR039426">
    <property type="entry name" value="TonB-dep_rcpt-like"/>
</dbReference>
<evidence type="ECO:0000256" key="4">
    <source>
        <dbReference type="ARBA" id="ARBA00022692"/>
    </source>
</evidence>
<evidence type="ECO:0000256" key="5">
    <source>
        <dbReference type="ARBA" id="ARBA00022729"/>
    </source>
</evidence>
<dbReference type="PANTHER" id="PTHR30069:SF29">
    <property type="entry name" value="HEMOGLOBIN AND HEMOGLOBIN-HAPTOGLOBIN-BINDING PROTEIN 1-RELATED"/>
    <property type="match status" value="1"/>
</dbReference>
<gene>
    <name evidence="14" type="ORF">SAMN00777080_0897</name>
</gene>
<keyword evidence="3 10" id="KW-1134">Transmembrane beta strand</keyword>
<dbReference type="GO" id="GO:0009279">
    <property type="term" value="C:cell outer membrane"/>
    <property type="evidence" value="ECO:0007669"/>
    <property type="project" value="UniProtKB-SubCell"/>
</dbReference>
<evidence type="ECO:0000256" key="7">
    <source>
        <dbReference type="ARBA" id="ARBA00023136"/>
    </source>
</evidence>
<dbReference type="Gene3D" id="2.170.130.10">
    <property type="entry name" value="TonB-dependent receptor, plug domain"/>
    <property type="match status" value="1"/>
</dbReference>
<keyword evidence="8" id="KW-0675">Receptor</keyword>
<dbReference type="InterPro" id="IPR012910">
    <property type="entry name" value="Plug_dom"/>
</dbReference>
<dbReference type="InterPro" id="IPR037066">
    <property type="entry name" value="Plug_dom_sf"/>
</dbReference>
<evidence type="ECO:0000259" key="13">
    <source>
        <dbReference type="Pfam" id="PF07715"/>
    </source>
</evidence>
<dbReference type="PROSITE" id="PS52016">
    <property type="entry name" value="TONB_DEPENDENT_REC_3"/>
    <property type="match status" value="1"/>
</dbReference>
<feature type="domain" description="TonB-dependent receptor-like beta-barrel" evidence="12">
    <location>
        <begin position="270"/>
        <end position="725"/>
    </location>
</feature>
<proteinExistence type="inferred from homology"/>
<dbReference type="SUPFAM" id="SSF56935">
    <property type="entry name" value="Porins"/>
    <property type="match status" value="1"/>
</dbReference>
<keyword evidence="2 10" id="KW-0813">Transport</keyword>
<evidence type="ECO:0000256" key="6">
    <source>
        <dbReference type="ARBA" id="ARBA00023077"/>
    </source>
</evidence>
<dbReference type="Pfam" id="PF07715">
    <property type="entry name" value="Plug"/>
    <property type="match status" value="1"/>
</dbReference>
<keyword evidence="6 11" id="KW-0798">TonB box</keyword>
<dbReference type="Pfam" id="PF00593">
    <property type="entry name" value="TonB_dep_Rec_b-barrel"/>
    <property type="match status" value="1"/>
</dbReference>
<organism evidence="14 15">
    <name type="scientific">Aquiflexum balticum DSM 16537</name>
    <dbReference type="NCBI Taxonomy" id="758820"/>
    <lineage>
        <taxon>Bacteria</taxon>
        <taxon>Pseudomonadati</taxon>
        <taxon>Bacteroidota</taxon>
        <taxon>Cytophagia</taxon>
        <taxon>Cytophagales</taxon>
        <taxon>Cyclobacteriaceae</taxon>
        <taxon>Aquiflexum</taxon>
    </lineage>
</organism>
<accession>A0A1W2H097</accession>
<evidence type="ECO:0000256" key="9">
    <source>
        <dbReference type="ARBA" id="ARBA00023237"/>
    </source>
</evidence>
<sequence>MNICGKNRQLLVAANRYGQPFGDPATSNKQDNMKQLLLISTATLITVTAFGQTTTDTTKTHELSPVTVQGSHIPQDIQRLEPIQGTYIYSGKKSEVIDMTQKNVAMTEKYGRQIFAKIPGVFVYDMDGTGNQVNISTRGLDPHRGWEFNIRKDGILTNSDMYGYPASHYNIPMEAVERIELVRGTGSLQYGGQFGGMLNYISKQPDSTQKISFESINTIGSYGLLSTYNSLSGKVGKIRYSAWMNKKALTGYRANSESQFNAEGISIYYDATKNLQFKFDWTHSNYLTSLAGALDDSLFRLNPRMATRSRNYYNPNIHVPSIKMDWKISASTQLSLTTSAVLGTRNSVMFDKPATVNDTINPATLQYSNRQVDIDNYNSYTTELRVLHSYKFLKRKNSISAGIQYMNNDMRRRQQGVGTTGSDFDLTLVTPAWGRDLNFRTNNIAIFAENLWVLSDKFSINTGARIEIGKSDLTGTTAYYLDSELPNQIKHSFPLFGVNAQYNINQRINLYAGWSQAYRPVILKDIVPQSVFEITDNNLKDAFGYNAELGFRGNWKFLKWDATAFYVQYNNRLGTVAQTDTAGNLTIFRTNIGNSNTKGLELFLQSDFTFGNKVLLSLFTSTSLMDARYQDASIRSVNENVNVSGNKVESVPALITRIGANLQYKKIRISILYSYTTESFADAFNTTIPPASGATGLVPSYQLLDLNVAFKITNEVNLQFNLNNVLNESYFTKRPQFYPGPGIWPSDGRTFSATVLVKI</sequence>
<protein>
    <submittedName>
        <fullName evidence="14">Fe(3+) dicitrate transport protein</fullName>
    </submittedName>
</protein>
<keyword evidence="4 10" id="KW-0812">Transmembrane</keyword>
<dbReference type="InterPro" id="IPR000531">
    <property type="entry name" value="Beta-barrel_TonB"/>
</dbReference>
<dbReference type="GO" id="GO:0044718">
    <property type="term" value="P:siderophore transmembrane transport"/>
    <property type="evidence" value="ECO:0007669"/>
    <property type="project" value="TreeGrafter"/>
</dbReference>